<sequence length="67" mass="7417">MVMMMVEEMEDLEDFDGRGDCRFCVKEPDDLEGRVVELSVDEGLQLLKASMESKTVLASVFLGNTGA</sequence>
<evidence type="ECO:0000313" key="2">
    <source>
        <dbReference type="Proteomes" id="UP000323000"/>
    </source>
</evidence>
<protein>
    <submittedName>
        <fullName evidence="1">Uncharacterized protein</fullName>
    </submittedName>
</protein>
<name>A0A5C7H082_9ROSI</name>
<accession>A0A5C7H082</accession>
<evidence type="ECO:0000313" key="1">
    <source>
        <dbReference type="EMBL" id="TXG49686.1"/>
    </source>
</evidence>
<dbReference type="EMBL" id="VAHF01000012">
    <property type="protein sequence ID" value="TXG49686.1"/>
    <property type="molecule type" value="Genomic_DNA"/>
</dbReference>
<organism evidence="1 2">
    <name type="scientific">Acer yangbiense</name>
    <dbReference type="NCBI Taxonomy" id="1000413"/>
    <lineage>
        <taxon>Eukaryota</taxon>
        <taxon>Viridiplantae</taxon>
        <taxon>Streptophyta</taxon>
        <taxon>Embryophyta</taxon>
        <taxon>Tracheophyta</taxon>
        <taxon>Spermatophyta</taxon>
        <taxon>Magnoliopsida</taxon>
        <taxon>eudicotyledons</taxon>
        <taxon>Gunneridae</taxon>
        <taxon>Pentapetalae</taxon>
        <taxon>rosids</taxon>
        <taxon>malvids</taxon>
        <taxon>Sapindales</taxon>
        <taxon>Sapindaceae</taxon>
        <taxon>Hippocastanoideae</taxon>
        <taxon>Acereae</taxon>
        <taxon>Acer</taxon>
    </lineage>
</organism>
<dbReference type="OrthoDB" id="2014278at2759"/>
<dbReference type="Proteomes" id="UP000323000">
    <property type="component" value="Chromosome 12"/>
</dbReference>
<keyword evidence="2" id="KW-1185">Reference proteome</keyword>
<gene>
    <name evidence="1" type="ORF">EZV62_025561</name>
</gene>
<comment type="caution">
    <text evidence="1">The sequence shown here is derived from an EMBL/GenBank/DDBJ whole genome shotgun (WGS) entry which is preliminary data.</text>
</comment>
<proteinExistence type="predicted"/>
<reference evidence="2" key="1">
    <citation type="journal article" date="2019" name="Gigascience">
        <title>De novo genome assembly of the endangered Acer yangbiense, a plant species with extremely small populations endemic to Yunnan Province, China.</title>
        <authorList>
            <person name="Yang J."/>
            <person name="Wariss H.M."/>
            <person name="Tao L."/>
            <person name="Zhang R."/>
            <person name="Yun Q."/>
            <person name="Hollingsworth P."/>
            <person name="Dao Z."/>
            <person name="Luo G."/>
            <person name="Guo H."/>
            <person name="Ma Y."/>
            <person name="Sun W."/>
        </authorList>
    </citation>
    <scope>NUCLEOTIDE SEQUENCE [LARGE SCALE GENOMIC DNA]</scope>
    <source>
        <strain evidence="2">cv. Malutang</strain>
    </source>
</reference>
<dbReference type="AlphaFoldDB" id="A0A5C7H082"/>